<keyword evidence="5" id="KW-1185">Reference proteome</keyword>
<dbReference type="Gene3D" id="2.60.40.10">
    <property type="entry name" value="Immunoglobulins"/>
    <property type="match status" value="1"/>
</dbReference>
<keyword evidence="2" id="KW-1133">Transmembrane helix</keyword>
<evidence type="ECO:0000256" key="2">
    <source>
        <dbReference type="SAM" id="Phobius"/>
    </source>
</evidence>
<dbReference type="RefSeq" id="WP_189533180.1">
    <property type="nucleotide sequence ID" value="NZ_BMYX01000007.1"/>
</dbReference>
<proteinExistence type="predicted"/>
<dbReference type="EMBL" id="BMYX01000007">
    <property type="protein sequence ID" value="GGY13901.1"/>
    <property type="molecule type" value="Genomic_DNA"/>
</dbReference>
<feature type="transmembrane region" description="Helical" evidence="2">
    <location>
        <begin position="776"/>
        <end position="797"/>
    </location>
</feature>
<feature type="region of interest" description="Disordered" evidence="1">
    <location>
        <begin position="199"/>
        <end position="234"/>
    </location>
</feature>
<name>A0A918P274_9NEIS</name>
<evidence type="ECO:0000313" key="5">
    <source>
        <dbReference type="Proteomes" id="UP000645257"/>
    </source>
</evidence>
<gene>
    <name evidence="4" type="ORF">GCM10011289_16570</name>
</gene>
<dbReference type="AlphaFoldDB" id="A0A918P274"/>
<keyword evidence="2" id="KW-0472">Membrane</keyword>
<keyword evidence="3" id="KW-0732">Signal</keyword>
<feature type="signal peptide" evidence="3">
    <location>
        <begin position="1"/>
        <end position="21"/>
    </location>
</feature>
<evidence type="ECO:0000256" key="3">
    <source>
        <dbReference type="SAM" id="SignalP"/>
    </source>
</evidence>
<protein>
    <submittedName>
        <fullName evidence="4">Uncharacterized protein</fullName>
    </submittedName>
</protein>
<reference evidence="4" key="2">
    <citation type="submission" date="2020-09" db="EMBL/GenBank/DDBJ databases">
        <authorList>
            <person name="Sun Q."/>
            <person name="Kim S."/>
        </authorList>
    </citation>
    <scope>NUCLEOTIDE SEQUENCE</scope>
    <source>
        <strain evidence="4">KCTC 32182</strain>
    </source>
</reference>
<reference evidence="4" key="1">
    <citation type="journal article" date="2014" name="Int. J. Syst. Evol. Microbiol.">
        <title>Complete genome sequence of Corynebacterium casei LMG S-19264T (=DSM 44701T), isolated from a smear-ripened cheese.</title>
        <authorList>
            <consortium name="US DOE Joint Genome Institute (JGI-PGF)"/>
            <person name="Walter F."/>
            <person name="Albersmeier A."/>
            <person name="Kalinowski J."/>
            <person name="Ruckert C."/>
        </authorList>
    </citation>
    <scope>NUCLEOTIDE SEQUENCE</scope>
    <source>
        <strain evidence="4">KCTC 32182</strain>
    </source>
</reference>
<feature type="transmembrane region" description="Helical" evidence="2">
    <location>
        <begin position="809"/>
        <end position="827"/>
    </location>
</feature>
<organism evidence="4 5">
    <name type="scientific">Paludibacterium paludis</name>
    <dbReference type="NCBI Taxonomy" id="1225769"/>
    <lineage>
        <taxon>Bacteria</taxon>
        <taxon>Pseudomonadati</taxon>
        <taxon>Pseudomonadota</taxon>
        <taxon>Betaproteobacteria</taxon>
        <taxon>Neisseriales</taxon>
        <taxon>Chromobacteriaceae</taxon>
        <taxon>Paludibacterium</taxon>
    </lineage>
</organism>
<dbReference type="Proteomes" id="UP000645257">
    <property type="component" value="Unassembled WGS sequence"/>
</dbReference>
<keyword evidence="2" id="KW-0812">Transmembrane</keyword>
<dbReference type="InterPro" id="IPR013783">
    <property type="entry name" value="Ig-like_fold"/>
</dbReference>
<feature type="transmembrane region" description="Helical" evidence="2">
    <location>
        <begin position="839"/>
        <end position="860"/>
    </location>
</feature>
<evidence type="ECO:0000313" key="4">
    <source>
        <dbReference type="EMBL" id="GGY13901.1"/>
    </source>
</evidence>
<feature type="chain" id="PRO_5037656570" evidence="3">
    <location>
        <begin position="22"/>
        <end position="867"/>
    </location>
</feature>
<dbReference type="Pfam" id="PF05345">
    <property type="entry name" value="He_PIG"/>
    <property type="match status" value="1"/>
</dbReference>
<feature type="compositionally biased region" description="Low complexity" evidence="1">
    <location>
        <begin position="220"/>
        <end position="229"/>
    </location>
</feature>
<evidence type="ECO:0000256" key="1">
    <source>
        <dbReference type="SAM" id="MobiDB-lite"/>
    </source>
</evidence>
<feature type="compositionally biased region" description="Low complexity" evidence="1">
    <location>
        <begin position="156"/>
        <end position="166"/>
    </location>
</feature>
<comment type="caution">
    <text evidence="4">The sequence shown here is derived from an EMBL/GenBank/DDBJ whole genome shotgun (WGS) entry which is preliminary data.</text>
</comment>
<feature type="region of interest" description="Disordered" evidence="1">
    <location>
        <begin position="144"/>
        <end position="166"/>
    </location>
</feature>
<accession>A0A918P274</accession>
<sequence length="867" mass="93736">MTGKRNAIRLAGLVMMCLALSARSSPDEPVAQPLPLTMTKSCRYRVDASPPAGACLPGVEALSLRKSRVTALPAARKDRPYLYRFQPQGGKPPYRFLEVGEGLPAGILLTQDGNVVGNSGSAGRHEFTVELRDQSGQVLRQRFSLSVTEPKPRPRPASTPAASAPAQRVIEALPDRSAGAILAPQDVFVSYLLGQSTLASIKPGKPKPAGNASDAKADEAPSLAASAPATAPPRPVPAARMMLPIGPAGSLIPLANIDPTAPLPGDDPDEFGVMQATAPVRAAPITVKPPPKPAIPEEPGIGELSEAAVAQLRQILTPLVGVEYPGRDLFAAALDAKVCRFAAELTNRAAQEKRLASPTPRQWQTLCRTAWLTPRAAPPVVVPPGHVSWRDLPRRLMPPKVRAWLIDAARQTHPFRPAAVPAWRATGCNCLMSAQQGKVVGFFPGWHLPPKSLPLDFSLYERILTLAQPFDEEGHVTPLKPGAEELEFFRAVRRFGSKLDLTLYRRDWVFLRRLSEAKRALIAQTAAAEARLLADTPLERFGANWQDRVPGNGAARLADGIVLYLDQIPAPGDDGYAEFDAFRDALIKALIEELRKGGRAYTLSLVVNGNDLLGLRQADKPGQTGAPAWTIDKLFSYLLLAEDPRIDNRRILAGKNGETGRTNLTLHYVVLLPEPVNDTKKALRELAELSPALPGNNRRVFLRKVLPLVSLGSVPEQPLKDDMAYFSDNFGGMALWPKPEADAKLAAFFAQSVQSVILGNESPETPVCTVVCDWRWPLRALFGLFLAAGLVSLLLYAVSCRVRALGRPYQLYLIAIAIVPIVIGTLLMSCDPDLVRLGLSTYLLVAVLAAVILSLLIPLLKPKVEKP</sequence>